<protein>
    <submittedName>
        <fullName evidence="3">Disulfide bond formation protein DsbA</fullName>
    </submittedName>
</protein>
<dbReference type="InterPro" id="IPR012336">
    <property type="entry name" value="Thioredoxin-like_fold"/>
</dbReference>
<evidence type="ECO:0000259" key="2">
    <source>
        <dbReference type="Pfam" id="PF13462"/>
    </source>
</evidence>
<dbReference type="PANTHER" id="PTHR13887:SF55">
    <property type="entry name" value="SLR0313 PROTEIN"/>
    <property type="match status" value="1"/>
</dbReference>
<dbReference type="Pfam" id="PF13462">
    <property type="entry name" value="Thioredoxin_4"/>
    <property type="match status" value="1"/>
</dbReference>
<keyword evidence="4" id="KW-1185">Reference proteome</keyword>
<proteinExistence type="inferred from homology"/>
<dbReference type="SUPFAM" id="SSF52833">
    <property type="entry name" value="Thioredoxin-like"/>
    <property type="match status" value="1"/>
</dbReference>
<gene>
    <name evidence="3" type="ORF">FC093_01465</name>
</gene>
<name>A0A4U3LCT9_9BACT</name>
<feature type="domain" description="Thioredoxin-like fold" evidence="2">
    <location>
        <begin position="13"/>
        <end position="173"/>
    </location>
</feature>
<reference evidence="3 4" key="1">
    <citation type="submission" date="2019-05" db="EMBL/GenBank/DDBJ databases">
        <title>Panacibacter sp. strain 17mud1-8 Genome sequencing and assembly.</title>
        <authorList>
            <person name="Chhetri G."/>
        </authorList>
    </citation>
    <scope>NUCLEOTIDE SEQUENCE [LARGE SCALE GENOMIC DNA]</scope>
    <source>
        <strain evidence="3 4">17mud1-8</strain>
    </source>
</reference>
<comment type="similarity">
    <text evidence="1">Belongs to the thioredoxin family. DsbA subfamily.</text>
</comment>
<dbReference type="PANTHER" id="PTHR13887">
    <property type="entry name" value="GLUTATHIONE S-TRANSFERASE KAPPA"/>
    <property type="match status" value="1"/>
</dbReference>
<evidence type="ECO:0000313" key="4">
    <source>
        <dbReference type="Proteomes" id="UP000305848"/>
    </source>
</evidence>
<dbReference type="Gene3D" id="3.40.30.10">
    <property type="entry name" value="Glutaredoxin"/>
    <property type="match status" value="1"/>
</dbReference>
<dbReference type="EMBL" id="SZQL01000001">
    <property type="protein sequence ID" value="TKK71717.1"/>
    <property type="molecule type" value="Genomic_DNA"/>
</dbReference>
<dbReference type="AlphaFoldDB" id="A0A4U3LCT9"/>
<comment type="caution">
    <text evidence="3">The sequence shown here is derived from an EMBL/GenBank/DDBJ whole genome shotgun (WGS) entry which is preliminary data.</text>
</comment>
<evidence type="ECO:0000313" key="3">
    <source>
        <dbReference type="EMBL" id="TKK71717.1"/>
    </source>
</evidence>
<evidence type="ECO:0000256" key="1">
    <source>
        <dbReference type="ARBA" id="ARBA00005791"/>
    </source>
</evidence>
<sequence length="189" mass="20864">MKKPEIIEVIPSKKIIVGEAKAPVTLMMFGDYESEASAKANEVVKEILAAYPQKVKFIFRHFPLVKVHQKAHKAAEAALAAAQEGKFWEMHNELFANKRNLGTISLKSHAREVGVQSKRFLDELINSHYGAYIQDDLKEGIALGVKDIPVLFINGERFNSEITFKNVSAAIKASLQSGNTKGKGTKKAA</sequence>
<accession>A0A4U3LCT9</accession>
<organism evidence="3 4">
    <name type="scientific">Ilyomonas limi</name>
    <dbReference type="NCBI Taxonomy" id="2575867"/>
    <lineage>
        <taxon>Bacteria</taxon>
        <taxon>Pseudomonadati</taxon>
        <taxon>Bacteroidota</taxon>
        <taxon>Chitinophagia</taxon>
        <taxon>Chitinophagales</taxon>
        <taxon>Chitinophagaceae</taxon>
        <taxon>Ilyomonas</taxon>
    </lineage>
</organism>
<dbReference type="RefSeq" id="WP_137259957.1">
    <property type="nucleotide sequence ID" value="NZ_SZQL01000001.1"/>
</dbReference>
<dbReference type="OrthoDB" id="117402at2"/>
<dbReference type="InterPro" id="IPR036249">
    <property type="entry name" value="Thioredoxin-like_sf"/>
</dbReference>
<dbReference type="Proteomes" id="UP000305848">
    <property type="component" value="Unassembled WGS sequence"/>
</dbReference>